<dbReference type="GO" id="GO:0007420">
    <property type="term" value="P:brain development"/>
    <property type="evidence" value="ECO:0007669"/>
    <property type="project" value="TreeGrafter"/>
</dbReference>
<dbReference type="GO" id="GO:0030182">
    <property type="term" value="P:neuron differentiation"/>
    <property type="evidence" value="ECO:0007669"/>
    <property type="project" value="TreeGrafter"/>
</dbReference>
<dbReference type="InterPro" id="IPR009057">
    <property type="entry name" value="Homeodomain-like_sf"/>
</dbReference>
<dbReference type="InterPro" id="IPR017970">
    <property type="entry name" value="Homeobox_CS"/>
</dbReference>
<dbReference type="SMART" id="SM00389">
    <property type="entry name" value="HOX"/>
    <property type="match status" value="1"/>
</dbReference>
<gene>
    <name evidence="8" type="ORF">TBIB3V08_LOCUS7269</name>
</gene>
<dbReference type="GO" id="GO:0005634">
    <property type="term" value="C:nucleus"/>
    <property type="evidence" value="ECO:0007669"/>
    <property type="project" value="UniProtKB-SubCell"/>
</dbReference>
<dbReference type="PANTHER" id="PTHR24339:SF30">
    <property type="entry name" value="LATERAL MUSCLES SCARCER, ISOFORM B"/>
    <property type="match status" value="1"/>
</dbReference>
<feature type="domain" description="Homeobox" evidence="7">
    <location>
        <begin position="104"/>
        <end position="164"/>
    </location>
</feature>
<sequence length="298" mass="34425">MLARSKIITVDLCIDTTPTDAMTMGFGKLYLVSVRQCHHLQAHKNVRLISLSRWEDRNRNSVVAVPALRFSNQLTIKGKLSSYKHSKNPVVYFGLLDPLKSVDERKKRPRTAFTAAQIKSLEAEFERNKYLSVAKRLQLSRSLKLTETQIKIWFQNRRTKWKRKYTNDLELLAQQYYSSMGVMAPRPIFVGDRLWFFNYPHHHPQQGVSPPALLPTHFTSHPHTVLPTLLSSQHYLETSQPLPSNLMPQGYPPNLQQYQLPSGLPMRSRLQQLTEDNVRLPTSQHSTIHNTLHPISRS</sequence>
<keyword evidence="3 5" id="KW-0371">Homeobox</keyword>
<dbReference type="Gene3D" id="1.10.10.60">
    <property type="entry name" value="Homeodomain-like"/>
    <property type="match status" value="1"/>
</dbReference>
<dbReference type="CDD" id="cd00086">
    <property type="entry name" value="homeodomain"/>
    <property type="match status" value="1"/>
</dbReference>
<organism evidence="8">
    <name type="scientific">Timema bartmani</name>
    <dbReference type="NCBI Taxonomy" id="61472"/>
    <lineage>
        <taxon>Eukaryota</taxon>
        <taxon>Metazoa</taxon>
        <taxon>Ecdysozoa</taxon>
        <taxon>Arthropoda</taxon>
        <taxon>Hexapoda</taxon>
        <taxon>Insecta</taxon>
        <taxon>Pterygota</taxon>
        <taxon>Neoptera</taxon>
        <taxon>Polyneoptera</taxon>
        <taxon>Phasmatodea</taxon>
        <taxon>Timematodea</taxon>
        <taxon>Timematoidea</taxon>
        <taxon>Timematidae</taxon>
        <taxon>Timema</taxon>
    </lineage>
</organism>
<evidence type="ECO:0000256" key="2">
    <source>
        <dbReference type="ARBA" id="ARBA00023125"/>
    </source>
</evidence>
<evidence type="ECO:0000259" key="7">
    <source>
        <dbReference type="PROSITE" id="PS50071"/>
    </source>
</evidence>
<evidence type="ECO:0000256" key="1">
    <source>
        <dbReference type="ARBA" id="ARBA00004123"/>
    </source>
</evidence>
<dbReference type="Pfam" id="PF00046">
    <property type="entry name" value="Homeodomain"/>
    <property type="match status" value="1"/>
</dbReference>
<dbReference type="PROSITE" id="PS00027">
    <property type="entry name" value="HOMEOBOX_1"/>
    <property type="match status" value="1"/>
</dbReference>
<protein>
    <recommendedName>
        <fullName evidence="7">Homeobox domain-containing protein</fullName>
    </recommendedName>
</protein>
<dbReference type="PANTHER" id="PTHR24339">
    <property type="entry name" value="HOMEOBOX PROTEIN EMX-RELATED"/>
    <property type="match status" value="1"/>
</dbReference>
<accession>A0A7R9F319</accession>
<dbReference type="InterPro" id="IPR001356">
    <property type="entry name" value="HD"/>
</dbReference>
<comment type="subcellular location">
    <subcellularLocation>
        <location evidence="1 5 6">Nucleus</location>
    </subcellularLocation>
</comment>
<name>A0A7R9F319_9NEOP</name>
<dbReference type="GO" id="GO:0000981">
    <property type="term" value="F:DNA-binding transcription factor activity, RNA polymerase II-specific"/>
    <property type="evidence" value="ECO:0007669"/>
    <property type="project" value="InterPro"/>
</dbReference>
<dbReference type="AlphaFoldDB" id="A0A7R9F319"/>
<feature type="DNA-binding region" description="Homeobox" evidence="5">
    <location>
        <begin position="106"/>
        <end position="165"/>
    </location>
</feature>
<proteinExistence type="predicted"/>
<dbReference type="SUPFAM" id="SSF46689">
    <property type="entry name" value="Homeodomain-like"/>
    <property type="match status" value="1"/>
</dbReference>
<keyword evidence="4 5" id="KW-0539">Nucleus</keyword>
<evidence type="ECO:0000256" key="5">
    <source>
        <dbReference type="PROSITE-ProRule" id="PRU00108"/>
    </source>
</evidence>
<dbReference type="InterPro" id="IPR050877">
    <property type="entry name" value="EMX-VAX-Noto_Homeobox_TFs"/>
</dbReference>
<dbReference type="PROSITE" id="PS50071">
    <property type="entry name" value="HOMEOBOX_2"/>
    <property type="match status" value="1"/>
</dbReference>
<evidence type="ECO:0000256" key="3">
    <source>
        <dbReference type="ARBA" id="ARBA00023155"/>
    </source>
</evidence>
<reference evidence="8" key="1">
    <citation type="submission" date="2020-11" db="EMBL/GenBank/DDBJ databases">
        <authorList>
            <person name="Tran Van P."/>
        </authorList>
    </citation>
    <scope>NUCLEOTIDE SEQUENCE</scope>
</reference>
<evidence type="ECO:0000256" key="6">
    <source>
        <dbReference type="RuleBase" id="RU000682"/>
    </source>
</evidence>
<keyword evidence="2 5" id="KW-0238">DNA-binding</keyword>
<dbReference type="PRINTS" id="PR00024">
    <property type="entry name" value="HOMEOBOX"/>
</dbReference>
<dbReference type="EMBL" id="OD566955">
    <property type="protein sequence ID" value="CAD7444904.1"/>
    <property type="molecule type" value="Genomic_DNA"/>
</dbReference>
<evidence type="ECO:0000256" key="4">
    <source>
        <dbReference type="ARBA" id="ARBA00023242"/>
    </source>
</evidence>
<dbReference type="InterPro" id="IPR020479">
    <property type="entry name" value="HD_metazoa"/>
</dbReference>
<evidence type="ECO:0000313" key="8">
    <source>
        <dbReference type="EMBL" id="CAD7444904.1"/>
    </source>
</evidence>
<dbReference type="GO" id="GO:0000978">
    <property type="term" value="F:RNA polymerase II cis-regulatory region sequence-specific DNA binding"/>
    <property type="evidence" value="ECO:0007669"/>
    <property type="project" value="TreeGrafter"/>
</dbReference>